<evidence type="ECO:0000256" key="4">
    <source>
        <dbReference type="ARBA" id="ARBA00012755"/>
    </source>
</evidence>
<name>A0AA39GR66_SARSR</name>
<dbReference type="PROSITE" id="PS00512">
    <property type="entry name" value="ALPHA_GALACTOSIDASE"/>
    <property type="match status" value="1"/>
</dbReference>
<keyword evidence="8" id="KW-1015">Disulfide bond</keyword>
<evidence type="ECO:0000256" key="3">
    <source>
        <dbReference type="ARBA" id="ARBA00009743"/>
    </source>
</evidence>
<dbReference type="InterPro" id="IPR002241">
    <property type="entry name" value="Glyco_hydro_27"/>
</dbReference>
<dbReference type="Gene3D" id="3.20.20.70">
    <property type="entry name" value="Aldolase class I"/>
    <property type="match status" value="1"/>
</dbReference>
<evidence type="ECO:0000256" key="1">
    <source>
        <dbReference type="ARBA" id="ARBA00001255"/>
    </source>
</evidence>
<evidence type="ECO:0000259" key="9">
    <source>
        <dbReference type="Pfam" id="PF17801"/>
    </source>
</evidence>
<dbReference type="GO" id="GO:0004557">
    <property type="term" value="F:alpha-galactosidase activity"/>
    <property type="evidence" value="ECO:0007669"/>
    <property type="project" value="UniProtKB-EC"/>
</dbReference>
<dbReference type="AlphaFoldDB" id="A0AA39GR66"/>
<evidence type="ECO:0000313" key="10">
    <source>
        <dbReference type="EMBL" id="KAK0391664.1"/>
    </source>
</evidence>
<proteinExistence type="inferred from homology"/>
<dbReference type="FunFam" id="3.20.20.70:FF:000197">
    <property type="entry name" value="Alpha-galactosidase"/>
    <property type="match status" value="1"/>
</dbReference>
<evidence type="ECO:0000256" key="8">
    <source>
        <dbReference type="RuleBase" id="RU361168"/>
    </source>
</evidence>
<dbReference type="GO" id="GO:0005975">
    <property type="term" value="P:carbohydrate metabolic process"/>
    <property type="evidence" value="ECO:0007669"/>
    <property type="project" value="InterPro"/>
</dbReference>
<dbReference type="Pfam" id="PF16499">
    <property type="entry name" value="Melibiase_2"/>
    <property type="match status" value="1"/>
</dbReference>
<comment type="caution">
    <text evidence="10">The sequence shown here is derived from an EMBL/GenBank/DDBJ whole genome shotgun (WGS) entry which is preliminary data.</text>
</comment>
<keyword evidence="7 8" id="KW-0326">Glycosidase</keyword>
<comment type="catalytic activity">
    <reaction evidence="1 8">
        <text>Hydrolysis of terminal, non-reducing alpha-D-galactose residues in alpha-D-galactosides, including galactose oligosaccharides, galactomannans and galactolipids.</text>
        <dbReference type="EC" id="3.2.1.22"/>
    </reaction>
</comment>
<dbReference type="Gene3D" id="2.60.40.1180">
    <property type="entry name" value="Golgi alpha-mannosidase II"/>
    <property type="match status" value="1"/>
</dbReference>
<evidence type="ECO:0000256" key="7">
    <source>
        <dbReference type="ARBA" id="ARBA00023295"/>
    </source>
</evidence>
<reference evidence="10" key="1">
    <citation type="submission" date="2022-10" db="EMBL/GenBank/DDBJ databases">
        <title>Determination and structural analysis of whole genome sequence of Sarocladium strictum F4-1.</title>
        <authorList>
            <person name="Hu L."/>
            <person name="Jiang Y."/>
        </authorList>
    </citation>
    <scope>NUCLEOTIDE SEQUENCE</scope>
    <source>
        <strain evidence="10">F4-1</strain>
    </source>
</reference>
<dbReference type="CDD" id="cd14792">
    <property type="entry name" value="GH27"/>
    <property type="match status" value="1"/>
</dbReference>
<evidence type="ECO:0000256" key="2">
    <source>
        <dbReference type="ARBA" id="ARBA00003969"/>
    </source>
</evidence>
<dbReference type="EC" id="3.2.1.22" evidence="4 8"/>
<comment type="function">
    <text evidence="2">Hydrolyzes a variety of simple alpha-D-galactoside as well as more complex molecules such as oligosaccharides and polysaccharides.</text>
</comment>
<dbReference type="SUPFAM" id="SSF51445">
    <property type="entry name" value="(Trans)glycosidases"/>
    <property type="match status" value="1"/>
</dbReference>
<dbReference type="InterPro" id="IPR013785">
    <property type="entry name" value="Aldolase_TIM"/>
</dbReference>
<protein>
    <recommendedName>
        <fullName evidence="4 8">Alpha-galactosidase</fullName>
        <ecNumber evidence="4 8">3.2.1.22</ecNumber>
    </recommendedName>
    <alternativeName>
        <fullName evidence="8">Melibiase</fullName>
    </alternativeName>
</protein>
<feature type="domain" description="Alpha galactosidase C-terminal" evidence="9">
    <location>
        <begin position="337"/>
        <end position="405"/>
    </location>
</feature>
<organism evidence="10 11">
    <name type="scientific">Sarocladium strictum</name>
    <name type="common">Black bundle disease fungus</name>
    <name type="synonym">Acremonium strictum</name>
    <dbReference type="NCBI Taxonomy" id="5046"/>
    <lineage>
        <taxon>Eukaryota</taxon>
        <taxon>Fungi</taxon>
        <taxon>Dikarya</taxon>
        <taxon>Ascomycota</taxon>
        <taxon>Pezizomycotina</taxon>
        <taxon>Sordariomycetes</taxon>
        <taxon>Hypocreomycetidae</taxon>
        <taxon>Hypocreales</taxon>
        <taxon>Sarocladiaceae</taxon>
        <taxon>Sarocladium</taxon>
    </lineage>
</organism>
<evidence type="ECO:0000313" key="11">
    <source>
        <dbReference type="Proteomes" id="UP001175261"/>
    </source>
</evidence>
<dbReference type="Proteomes" id="UP001175261">
    <property type="component" value="Unassembled WGS sequence"/>
</dbReference>
<sequence length="410" mass="43968">MKTSHLILAYGTADLVSAAALTRRLDNGLGLTPSMGWSGWNVAQCNSASEKYALETANAFVSLGLKDLGYQYINIDDCWTVKSGRDANGNLVPDPNKWPRGIKAVADEIHGLGLKFGLYGCAGKLTCAGYPGSEGHEQQDARSLASWDVDFWKYDNCYTPCKTGGDDVQVCSSPDPSTKVWYGAMRDALLDVKTTHDILFNMCSWGVEQVWQWGKTYGNSWRIDNDNWQDWASVQRIGSKAAGISQYSAPGGFNDLDMLIVGNGVLTEPQERLHFGLWAIAKSPLILGTDMTKIPSSTLAIVSNKGIIDINQDSLGVAATTFQPPGAPAPVSGQIYTYWAGPLSDGVAVGLTSVGSAKTVSVNFADVPGLGKGSWTWKEMYSGKTGTGESVSFDLAEDDMAVLKVTSASK</sequence>
<evidence type="ECO:0000256" key="6">
    <source>
        <dbReference type="ARBA" id="ARBA00022801"/>
    </source>
</evidence>
<accession>A0AA39GR66</accession>
<dbReference type="PRINTS" id="PR00740">
    <property type="entry name" value="GLHYDRLASE27"/>
</dbReference>
<dbReference type="Pfam" id="PF17801">
    <property type="entry name" value="Melibiase_C"/>
    <property type="match status" value="1"/>
</dbReference>
<comment type="similarity">
    <text evidence="3 8">Belongs to the glycosyl hydrolase 27 family.</text>
</comment>
<gene>
    <name evidence="10" type="ORF">NLU13_1163</name>
</gene>
<keyword evidence="6 8" id="KW-0378">Hydrolase</keyword>
<dbReference type="InterPro" id="IPR013780">
    <property type="entry name" value="Glyco_hydro_b"/>
</dbReference>
<dbReference type="PANTHER" id="PTHR11452">
    <property type="entry name" value="ALPHA-GALACTOSIDASE/ALPHA-N-ACETYLGALACTOSAMINIDASE"/>
    <property type="match status" value="1"/>
</dbReference>
<dbReference type="PANTHER" id="PTHR11452:SF75">
    <property type="entry name" value="ALPHA-GALACTOSIDASE MEL1"/>
    <property type="match status" value="1"/>
</dbReference>
<keyword evidence="11" id="KW-1185">Reference proteome</keyword>
<dbReference type="InterPro" id="IPR041233">
    <property type="entry name" value="Melibiase_C"/>
</dbReference>
<keyword evidence="5" id="KW-0732">Signal</keyword>
<evidence type="ECO:0000256" key="5">
    <source>
        <dbReference type="ARBA" id="ARBA00022729"/>
    </source>
</evidence>
<dbReference type="InterPro" id="IPR000111">
    <property type="entry name" value="Glyco_hydro_27/36_CS"/>
</dbReference>
<dbReference type="InterPro" id="IPR017853">
    <property type="entry name" value="GH"/>
</dbReference>
<dbReference type="EMBL" id="JAPDFR010000001">
    <property type="protein sequence ID" value="KAK0391664.1"/>
    <property type="molecule type" value="Genomic_DNA"/>
</dbReference>